<evidence type="ECO:0000256" key="11">
    <source>
        <dbReference type="SAM" id="MobiDB-lite"/>
    </source>
</evidence>
<dbReference type="PROSITE" id="PS51721">
    <property type="entry name" value="G_CP"/>
    <property type="match status" value="1"/>
</dbReference>
<evidence type="ECO:0000259" key="13">
    <source>
        <dbReference type="PROSITE" id="PS51721"/>
    </source>
</evidence>
<dbReference type="SUPFAM" id="SSF52540">
    <property type="entry name" value="P-loop containing nucleoside triphosphate hydrolases"/>
    <property type="match status" value="1"/>
</dbReference>
<reference evidence="14" key="2">
    <citation type="submission" date="2021-04" db="EMBL/GenBank/DDBJ databases">
        <authorList>
            <person name="Gilroy R."/>
        </authorList>
    </citation>
    <scope>NUCLEOTIDE SEQUENCE</scope>
    <source>
        <strain evidence="14">14975</strain>
    </source>
</reference>
<feature type="compositionally biased region" description="Basic and acidic residues" evidence="11">
    <location>
        <begin position="345"/>
        <end position="361"/>
    </location>
</feature>
<keyword evidence="3 10" id="KW-0479">Metal-binding</keyword>
<dbReference type="EC" id="3.6.1.-" evidence="10"/>
<dbReference type="GO" id="GO:0003924">
    <property type="term" value="F:GTPase activity"/>
    <property type="evidence" value="ECO:0007669"/>
    <property type="project" value="UniProtKB-UniRule"/>
</dbReference>
<evidence type="ECO:0000256" key="8">
    <source>
        <dbReference type="ARBA" id="ARBA00022884"/>
    </source>
</evidence>
<dbReference type="Pfam" id="PF03193">
    <property type="entry name" value="RsgA_GTPase"/>
    <property type="match status" value="1"/>
</dbReference>
<feature type="binding site" evidence="10">
    <location>
        <begin position="152"/>
        <end position="155"/>
    </location>
    <ligand>
        <name>GTP</name>
        <dbReference type="ChEBI" id="CHEBI:37565"/>
    </ligand>
</feature>
<feature type="binding site" evidence="10">
    <location>
        <position position="285"/>
    </location>
    <ligand>
        <name>Zn(2+)</name>
        <dbReference type="ChEBI" id="CHEBI:29105"/>
    </ligand>
</feature>
<dbReference type="GO" id="GO:0046872">
    <property type="term" value="F:metal ion binding"/>
    <property type="evidence" value="ECO:0007669"/>
    <property type="project" value="UniProtKB-KW"/>
</dbReference>
<dbReference type="InterPro" id="IPR027417">
    <property type="entry name" value="P-loop_NTPase"/>
</dbReference>
<dbReference type="GO" id="GO:0005737">
    <property type="term" value="C:cytoplasm"/>
    <property type="evidence" value="ECO:0007669"/>
    <property type="project" value="UniProtKB-SubCell"/>
</dbReference>
<dbReference type="Gene3D" id="1.10.40.50">
    <property type="entry name" value="Probable gtpase engc, domain 3"/>
    <property type="match status" value="1"/>
</dbReference>
<dbReference type="NCBIfam" id="TIGR00157">
    <property type="entry name" value="ribosome small subunit-dependent GTPase A"/>
    <property type="match status" value="1"/>
</dbReference>
<keyword evidence="4 10" id="KW-0699">rRNA-binding</keyword>
<keyword evidence="9 10" id="KW-0342">GTP-binding</keyword>
<keyword evidence="8 10" id="KW-0694">RNA-binding</keyword>
<evidence type="ECO:0000259" key="12">
    <source>
        <dbReference type="PROSITE" id="PS50936"/>
    </source>
</evidence>
<dbReference type="PANTHER" id="PTHR32120">
    <property type="entry name" value="SMALL RIBOSOMAL SUBUNIT BIOGENESIS GTPASE RSGA"/>
    <property type="match status" value="1"/>
</dbReference>
<accession>A0A9D2AH80</accession>
<dbReference type="HAMAP" id="MF_01820">
    <property type="entry name" value="GTPase_RsgA"/>
    <property type="match status" value="1"/>
</dbReference>
<dbReference type="PANTHER" id="PTHR32120:SF10">
    <property type="entry name" value="SMALL RIBOSOMAL SUBUNIT BIOGENESIS GTPASE RSGA"/>
    <property type="match status" value="1"/>
</dbReference>
<name>A0A9D2AH80_9BACT</name>
<feature type="binding site" evidence="10">
    <location>
        <position position="298"/>
    </location>
    <ligand>
        <name>Zn(2+)</name>
        <dbReference type="ChEBI" id="CHEBI:29105"/>
    </ligand>
</feature>
<sequence length="370" mass="41526">MTVTLEMLGWNEALAAAFRALEHPEWYPARIIRETKINFTVIAKGKGDHDVVLSGKLWHDAATDADLPTVGDWVAVDPGKGDDLPVIRALLPRRNRFSRKVPGRSCAEQVIGANVDVVIVVTDPGSDYNLRRIERYLTLIRKCGARPLVLINKADTADPELLERCCREVAELGTEVYPVVALYRKGYPKLLRRVPKGTTITVVGSSGVGKSTLVNSLLGGEWLETGEVNEVTGKGRHTTVARELVVLPGGGVLIDNPGMREIRMWTDAETLRAEFADMSELASHCRFADCSHRKDAGCAIRAALESGLISPERYEHFLNLDAEIAELEKRAEKRRMTLERVTRREKRDILRNKHDRDEHRSNQNPHRQRY</sequence>
<keyword evidence="6 10" id="KW-0378">Hydrolase</keyword>
<proteinExistence type="inferred from homology"/>
<evidence type="ECO:0000256" key="3">
    <source>
        <dbReference type="ARBA" id="ARBA00022723"/>
    </source>
</evidence>
<comment type="similarity">
    <text evidence="10">Belongs to the TRAFAC class YlqF/YawG GTPase family. RsgA subfamily.</text>
</comment>
<dbReference type="EMBL" id="DXFQ01000114">
    <property type="protein sequence ID" value="HIX20209.1"/>
    <property type="molecule type" value="Genomic_DNA"/>
</dbReference>
<evidence type="ECO:0000256" key="1">
    <source>
        <dbReference type="ARBA" id="ARBA00022490"/>
    </source>
</evidence>
<evidence type="ECO:0000256" key="6">
    <source>
        <dbReference type="ARBA" id="ARBA00022801"/>
    </source>
</evidence>
<evidence type="ECO:0000256" key="5">
    <source>
        <dbReference type="ARBA" id="ARBA00022741"/>
    </source>
</evidence>
<feature type="region of interest" description="Disordered" evidence="11">
    <location>
        <begin position="345"/>
        <end position="370"/>
    </location>
</feature>
<evidence type="ECO:0000256" key="4">
    <source>
        <dbReference type="ARBA" id="ARBA00022730"/>
    </source>
</evidence>
<dbReference type="Proteomes" id="UP000823964">
    <property type="component" value="Unassembled WGS sequence"/>
</dbReference>
<comment type="subunit">
    <text evidence="10">Monomer. Associates with 30S ribosomal subunit, binds 16S rRNA.</text>
</comment>
<dbReference type="InterPro" id="IPR004881">
    <property type="entry name" value="Ribosome_biogen_GTPase_RsgA"/>
</dbReference>
<evidence type="ECO:0000256" key="2">
    <source>
        <dbReference type="ARBA" id="ARBA00022517"/>
    </source>
</evidence>
<evidence type="ECO:0000313" key="14">
    <source>
        <dbReference type="EMBL" id="HIX20209.1"/>
    </source>
</evidence>
<dbReference type="InterPro" id="IPR010914">
    <property type="entry name" value="RsgA_GTPase_dom"/>
</dbReference>
<dbReference type="InterPro" id="IPR030378">
    <property type="entry name" value="G_CP_dom"/>
</dbReference>
<dbReference type="GO" id="GO:0042274">
    <property type="term" value="P:ribosomal small subunit biogenesis"/>
    <property type="evidence" value="ECO:0007669"/>
    <property type="project" value="UniProtKB-UniRule"/>
</dbReference>
<organism evidence="14 15">
    <name type="scientific">Candidatus Akkermansia intestinigallinarum</name>
    <dbReference type="NCBI Taxonomy" id="2838431"/>
    <lineage>
        <taxon>Bacteria</taxon>
        <taxon>Pseudomonadati</taxon>
        <taxon>Verrucomicrobiota</taxon>
        <taxon>Verrucomicrobiia</taxon>
        <taxon>Verrucomicrobiales</taxon>
        <taxon>Akkermansiaceae</taxon>
        <taxon>Akkermansia</taxon>
    </lineage>
</organism>
<feature type="domain" description="CP-type G" evidence="13">
    <location>
        <begin position="107"/>
        <end position="262"/>
    </location>
</feature>
<dbReference type="Gene3D" id="3.40.50.300">
    <property type="entry name" value="P-loop containing nucleotide triphosphate hydrolases"/>
    <property type="match status" value="1"/>
</dbReference>
<comment type="subcellular location">
    <subcellularLocation>
        <location evidence="10">Cytoplasm</location>
    </subcellularLocation>
</comment>
<comment type="cofactor">
    <cofactor evidence="10">
        <name>Zn(2+)</name>
        <dbReference type="ChEBI" id="CHEBI:29105"/>
    </cofactor>
    <text evidence="10">Binds 1 zinc ion per subunit.</text>
</comment>
<dbReference type="CDD" id="cd01854">
    <property type="entry name" value="YjeQ_EngC"/>
    <property type="match status" value="1"/>
</dbReference>
<evidence type="ECO:0000256" key="10">
    <source>
        <dbReference type="HAMAP-Rule" id="MF_01820"/>
    </source>
</evidence>
<dbReference type="AlphaFoldDB" id="A0A9D2AH80"/>
<keyword evidence="2 10" id="KW-0690">Ribosome biogenesis</keyword>
<feature type="domain" description="EngC GTPase" evidence="12">
    <location>
        <begin position="113"/>
        <end position="260"/>
    </location>
</feature>
<keyword evidence="1 10" id="KW-0963">Cytoplasm</keyword>
<protein>
    <recommendedName>
        <fullName evidence="10">Small ribosomal subunit biogenesis GTPase RsgA</fullName>
        <ecNumber evidence="10">3.6.1.-</ecNumber>
    </recommendedName>
</protein>
<keyword evidence="5 10" id="KW-0547">Nucleotide-binding</keyword>
<evidence type="ECO:0000256" key="7">
    <source>
        <dbReference type="ARBA" id="ARBA00022833"/>
    </source>
</evidence>
<feature type="binding site" evidence="10">
    <location>
        <begin position="204"/>
        <end position="212"/>
    </location>
    <ligand>
        <name>GTP</name>
        <dbReference type="ChEBI" id="CHEBI:37565"/>
    </ligand>
</feature>
<comment type="function">
    <text evidence="10">One of several proteins that assist in the late maturation steps of the functional core of the 30S ribosomal subunit. Helps release RbfA from mature subunits. May play a role in the assembly of ribosomal proteins into the subunit. Circularly permuted GTPase that catalyzes slow GTP hydrolysis, GTPase activity is stimulated by the 30S ribosomal subunit.</text>
</comment>
<evidence type="ECO:0000313" key="15">
    <source>
        <dbReference type="Proteomes" id="UP000823964"/>
    </source>
</evidence>
<dbReference type="PROSITE" id="PS50936">
    <property type="entry name" value="ENGC_GTPASE"/>
    <property type="match status" value="1"/>
</dbReference>
<gene>
    <name evidence="10 14" type="primary">rsgA</name>
    <name evidence="14" type="ORF">H9862_06395</name>
</gene>
<dbReference type="GO" id="GO:0005525">
    <property type="term" value="F:GTP binding"/>
    <property type="evidence" value="ECO:0007669"/>
    <property type="project" value="UniProtKB-UniRule"/>
</dbReference>
<keyword evidence="7 10" id="KW-0862">Zinc</keyword>
<evidence type="ECO:0000256" key="9">
    <source>
        <dbReference type="ARBA" id="ARBA00023134"/>
    </source>
</evidence>
<comment type="caution">
    <text evidence="14">The sequence shown here is derived from an EMBL/GenBank/DDBJ whole genome shotgun (WGS) entry which is preliminary data.</text>
</comment>
<dbReference type="GO" id="GO:0019843">
    <property type="term" value="F:rRNA binding"/>
    <property type="evidence" value="ECO:0007669"/>
    <property type="project" value="UniProtKB-KW"/>
</dbReference>
<feature type="binding site" evidence="10">
    <location>
        <position position="292"/>
    </location>
    <ligand>
        <name>Zn(2+)</name>
        <dbReference type="ChEBI" id="CHEBI:29105"/>
    </ligand>
</feature>
<feature type="binding site" evidence="10">
    <location>
        <position position="290"/>
    </location>
    <ligand>
        <name>Zn(2+)</name>
        <dbReference type="ChEBI" id="CHEBI:29105"/>
    </ligand>
</feature>
<reference evidence="14" key="1">
    <citation type="journal article" date="2021" name="PeerJ">
        <title>Extensive microbial diversity within the chicken gut microbiome revealed by metagenomics and culture.</title>
        <authorList>
            <person name="Gilroy R."/>
            <person name="Ravi A."/>
            <person name="Getino M."/>
            <person name="Pursley I."/>
            <person name="Horton D.L."/>
            <person name="Alikhan N.F."/>
            <person name="Baker D."/>
            <person name="Gharbi K."/>
            <person name="Hall N."/>
            <person name="Watson M."/>
            <person name="Adriaenssens E.M."/>
            <person name="Foster-Nyarko E."/>
            <person name="Jarju S."/>
            <person name="Secka A."/>
            <person name="Antonio M."/>
            <person name="Oren A."/>
            <person name="Chaudhuri R.R."/>
            <person name="La Ragione R."/>
            <person name="Hildebrand F."/>
            <person name="Pallen M.J."/>
        </authorList>
    </citation>
    <scope>NUCLEOTIDE SEQUENCE</scope>
    <source>
        <strain evidence="14">14975</strain>
    </source>
</reference>